<accession>A0A9P6B2D7</accession>
<sequence>MSGRLPTTYGRLGKKRAENSGRRESIDSPSSSGASPSRPHASTKLRTQALAASSVKPPGLHSASPDPILLIPQSPSRATKSRIHHSPISKIVSVNPPADAVSVTPTKRKRHRLMEE</sequence>
<name>A0A9P6B2D7_9AGAM</name>
<proteinExistence type="predicted"/>
<organism evidence="2 3">
    <name type="scientific">Hydnum rufescens UP504</name>
    <dbReference type="NCBI Taxonomy" id="1448309"/>
    <lineage>
        <taxon>Eukaryota</taxon>
        <taxon>Fungi</taxon>
        <taxon>Dikarya</taxon>
        <taxon>Basidiomycota</taxon>
        <taxon>Agaricomycotina</taxon>
        <taxon>Agaricomycetes</taxon>
        <taxon>Cantharellales</taxon>
        <taxon>Hydnaceae</taxon>
        <taxon>Hydnum</taxon>
    </lineage>
</organism>
<evidence type="ECO:0000313" key="3">
    <source>
        <dbReference type="Proteomes" id="UP000886523"/>
    </source>
</evidence>
<gene>
    <name evidence="2" type="ORF">BS47DRAFT_740272</name>
</gene>
<comment type="caution">
    <text evidence="2">The sequence shown here is derived from an EMBL/GenBank/DDBJ whole genome shotgun (WGS) entry which is preliminary data.</text>
</comment>
<feature type="region of interest" description="Disordered" evidence="1">
    <location>
        <begin position="1"/>
        <end position="91"/>
    </location>
</feature>
<feature type="compositionally biased region" description="Basic and acidic residues" evidence="1">
    <location>
        <begin position="15"/>
        <end position="26"/>
    </location>
</feature>
<keyword evidence="3" id="KW-1185">Reference proteome</keyword>
<dbReference type="AlphaFoldDB" id="A0A9P6B2D7"/>
<dbReference type="Proteomes" id="UP000886523">
    <property type="component" value="Unassembled WGS sequence"/>
</dbReference>
<protein>
    <submittedName>
        <fullName evidence="2">Uncharacterized protein</fullName>
    </submittedName>
</protein>
<evidence type="ECO:0000313" key="2">
    <source>
        <dbReference type="EMBL" id="KAF9515700.1"/>
    </source>
</evidence>
<dbReference type="EMBL" id="MU128947">
    <property type="protein sequence ID" value="KAF9515700.1"/>
    <property type="molecule type" value="Genomic_DNA"/>
</dbReference>
<reference evidence="2" key="1">
    <citation type="journal article" date="2020" name="Nat. Commun.">
        <title>Large-scale genome sequencing of mycorrhizal fungi provides insights into the early evolution of symbiotic traits.</title>
        <authorList>
            <person name="Miyauchi S."/>
            <person name="Kiss E."/>
            <person name="Kuo A."/>
            <person name="Drula E."/>
            <person name="Kohler A."/>
            <person name="Sanchez-Garcia M."/>
            <person name="Morin E."/>
            <person name="Andreopoulos B."/>
            <person name="Barry K.W."/>
            <person name="Bonito G."/>
            <person name="Buee M."/>
            <person name="Carver A."/>
            <person name="Chen C."/>
            <person name="Cichocki N."/>
            <person name="Clum A."/>
            <person name="Culley D."/>
            <person name="Crous P.W."/>
            <person name="Fauchery L."/>
            <person name="Girlanda M."/>
            <person name="Hayes R.D."/>
            <person name="Keri Z."/>
            <person name="LaButti K."/>
            <person name="Lipzen A."/>
            <person name="Lombard V."/>
            <person name="Magnuson J."/>
            <person name="Maillard F."/>
            <person name="Murat C."/>
            <person name="Nolan M."/>
            <person name="Ohm R.A."/>
            <person name="Pangilinan J."/>
            <person name="Pereira M.F."/>
            <person name="Perotto S."/>
            <person name="Peter M."/>
            <person name="Pfister S."/>
            <person name="Riley R."/>
            <person name="Sitrit Y."/>
            <person name="Stielow J.B."/>
            <person name="Szollosi G."/>
            <person name="Zifcakova L."/>
            <person name="Stursova M."/>
            <person name="Spatafora J.W."/>
            <person name="Tedersoo L."/>
            <person name="Vaario L.M."/>
            <person name="Yamada A."/>
            <person name="Yan M."/>
            <person name="Wang P."/>
            <person name="Xu J."/>
            <person name="Bruns T."/>
            <person name="Baldrian P."/>
            <person name="Vilgalys R."/>
            <person name="Dunand C."/>
            <person name="Henrissat B."/>
            <person name="Grigoriev I.V."/>
            <person name="Hibbett D."/>
            <person name="Nagy L.G."/>
            <person name="Martin F.M."/>
        </authorList>
    </citation>
    <scope>NUCLEOTIDE SEQUENCE</scope>
    <source>
        <strain evidence="2">UP504</strain>
    </source>
</reference>
<feature type="compositionally biased region" description="Low complexity" evidence="1">
    <location>
        <begin position="27"/>
        <end position="42"/>
    </location>
</feature>
<evidence type="ECO:0000256" key="1">
    <source>
        <dbReference type="SAM" id="MobiDB-lite"/>
    </source>
</evidence>